<dbReference type="Proteomes" id="UP000634805">
    <property type="component" value="Unassembled WGS sequence"/>
</dbReference>
<name>A0A811TF85_9EURY</name>
<comment type="caution">
    <text evidence="2">The sequence shown here is derived from an EMBL/GenBank/DDBJ whole genome shotgun (WGS) entry which is preliminary data.</text>
</comment>
<protein>
    <submittedName>
        <fullName evidence="2">Uncharacterized protein</fullName>
    </submittedName>
</protein>
<organism evidence="2 3">
    <name type="scientific">Candidatus Argoarchaeum ethanivorans</name>
    <dbReference type="NCBI Taxonomy" id="2608793"/>
    <lineage>
        <taxon>Archaea</taxon>
        <taxon>Methanobacteriati</taxon>
        <taxon>Methanobacteriota</taxon>
        <taxon>Stenosarchaea group</taxon>
        <taxon>Methanomicrobia</taxon>
        <taxon>Methanosarcinales</taxon>
        <taxon>Methanosarcinales incertae sedis</taxon>
        <taxon>GOM Arc I cluster</taxon>
        <taxon>Candidatus Argoarchaeum</taxon>
    </lineage>
</organism>
<reference evidence="2" key="1">
    <citation type="submission" date="2020-10" db="EMBL/GenBank/DDBJ databases">
        <authorList>
            <person name="Hahn C.J."/>
            <person name="Laso-Perez R."/>
            <person name="Vulcano F."/>
            <person name="Vaziourakis K.-M."/>
            <person name="Stokke R."/>
            <person name="Steen I.H."/>
            <person name="Teske A."/>
            <person name="Boetius A."/>
            <person name="Liebeke M."/>
            <person name="Amann R."/>
            <person name="Knittel K."/>
        </authorList>
    </citation>
    <scope>NUCLEOTIDE SEQUENCE</scope>
    <source>
        <strain evidence="2">Gfbio:e3339647-f889-4370-9287-4fb5cb688e4c:AG392D22_GoMArc1</strain>
        <strain evidence="1">Gfbio:e3339647-f889-4370-9287-4fb5cb688e4c:AG394J04_GoMArc1</strain>
    </source>
</reference>
<sequence length="131" mass="15570">MEKKEFKGKIPEPPVDLMNLYFSFWTEIFTRFDTTEEDLKLVFFNFGYMLQEYYNSFIKKPEEAIKDMDCEVPEEIKTNWNNAVDDYNAFIRKWNDFRERVNRDFGMSGLPSIGLPDMLSDERGIVGIHLA</sequence>
<dbReference type="EMBL" id="CAJHIP010000013">
    <property type="protein sequence ID" value="CAD6492917.1"/>
    <property type="molecule type" value="Genomic_DNA"/>
</dbReference>
<evidence type="ECO:0000313" key="2">
    <source>
        <dbReference type="EMBL" id="CAD6495142.1"/>
    </source>
</evidence>
<evidence type="ECO:0000313" key="3">
    <source>
        <dbReference type="Proteomes" id="UP000634805"/>
    </source>
</evidence>
<evidence type="ECO:0000313" key="1">
    <source>
        <dbReference type="EMBL" id="CAD6492917.1"/>
    </source>
</evidence>
<accession>A0A811TF85</accession>
<gene>
    <name evidence="2" type="ORF">EMLJLAPB_01234</name>
    <name evidence="1" type="ORF">FFODKBPE_00391</name>
</gene>
<dbReference type="EMBL" id="CAJHIS010000069">
    <property type="protein sequence ID" value="CAD6495142.1"/>
    <property type="molecule type" value="Genomic_DNA"/>
</dbReference>
<proteinExistence type="predicted"/>
<dbReference type="AlphaFoldDB" id="A0A811TF85"/>
<dbReference type="Proteomes" id="UP000603056">
    <property type="component" value="Unassembled WGS sequence"/>
</dbReference>